<evidence type="ECO:0000313" key="3">
    <source>
        <dbReference type="Proteomes" id="UP000198956"/>
    </source>
</evidence>
<keyword evidence="1" id="KW-0175">Coiled coil</keyword>
<evidence type="ECO:0000313" key="2">
    <source>
        <dbReference type="EMBL" id="SDH85140.1"/>
    </source>
</evidence>
<reference evidence="2 3" key="1">
    <citation type="submission" date="2016-10" db="EMBL/GenBank/DDBJ databases">
        <authorList>
            <person name="de Groot N.N."/>
        </authorList>
    </citation>
    <scope>NUCLEOTIDE SEQUENCE [LARGE SCALE GENOMIC DNA]</scope>
    <source>
        <strain evidence="2 3">L 420-91</strain>
    </source>
</reference>
<dbReference type="Proteomes" id="UP000198956">
    <property type="component" value="Unassembled WGS sequence"/>
</dbReference>
<organism evidence="2 3">
    <name type="scientific">Aneurinibacillus thermoaerophilus</name>
    <dbReference type="NCBI Taxonomy" id="143495"/>
    <lineage>
        <taxon>Bacteria</taxon>
        <taxon>Bacillati</taxon>
        <taxon>Bacillota</taxon>
        <taxon>Bacilli</taxon>
        <taxon>Bacillales</taxon>
        <taxon>Paenibacillaceae</taxon>
        <taxon>Aneurinibacillus group</taxon>
        <taxon>Aneurinibacillus</taxon>
    </lineage>
</organism>
<accession>A0A1G8FSM2</accession>
<dbReference type="EMBL" id="FNDE01000082">
    <property type="protein sequence ID" value="SDH85140.1"/>
    <property type="molecule type" value="Genomic_DNA"/>
</dbReference>
<feature type="non-terminal residue" evidence="2">
    <location>
        <position position="102"/>
    </location>
</feature>
<proteinExistence type="predicted"/>
<name>A0A1G8FSM2_ANETH</name>
<evidence type="ECO:0008006" key="4">
    <source>
        <dbReference type="Google" id="ProtNLM"/>
    </source>
</evidence>
<gene>
    <name evidence="2" type="ORF">SAMN04489735_10824</name>
</gene>
<dbReference type="AlphaFoldDB" id="A0A1G8FSM2"/>
<evidence type="ECO:0000256" key="1">
    <source>
        <dbReference type="SAM" id="Coils"/>
    </source>
</evidence>
<dbReference type="RefSeq" id="WP_217639412.1">
    <property type="nucleotide sequence ID" value="NZ_FNDE01000082.1"/>
</dbReference>
<sequence length="102" mass="11568">MTEQELKDIEARLAAATPGPWGCNDDNEFTIGHLYAPFGEMEVCKVTSGNLADATFIKCVPTDMRRLLDEVKRLRKDNEELQKLVDKFSEANRRLRIAVANQ</sequence>
<protein>
    <recommendedName>
        <fullName evidence="4">Ead/Ea22-like family protein</fullName>
    </recommendedName>
</protein>
<feature type="coiled-coil region" evidence="1">
    <location>
        <begin position="64"/>
        <end position="98"/>
    </location>
</feature>